<evidence type="ECO:0000313" key="2">
    <source>
        <dbReference type="Proteomes" id="UP001465976"/>
    </source>
</evidence>
<organism evidence="1 2">
    <name type="scientific">Marasmius crinis-equi</name>
    <dbReference type="NCBI Taxonomy" id="585013"/>
    <lineage>
        <taxon>Eukaryota</taxon>
        <taxon>Fungi</taxon>
        <taxon>Dikarya</taxon>
        <taxon>Basidiomycota</taxon>
        <taxon>Agaricomycotina</taxon>
        <taxon>Agaricomycetes</taxon>
        <taxon>Agaricomycetidae</taxon>
        <taxon>Agaricales</taxon>
        <taxon>Marasmiineae</taxon>
        <taxon>Marasmiaceae</taxon>
        <taxon>Marasmius</taxon>
    </lineage>
</organism>
<gene>
    <name evidence="1" type="ORF">V5O48_006954</name>
</gene>
<evidence type="ECO:0008006" key="3">
    <source>
        <dbReference type="Google" id="ProtNLM"/>
    </source>
</evidence>
<keyword evidence="2" id="KW-1185">Reference proteome</keyword>
<comment type="caution">
    <text evidence="1">The sequence shown here is derived from an EMBL/GenBank/DDBJ whole genome shotgun (WGS) entry which is preliminary data.</text>
</comment>
<sequence length="459" mass="52226">MDPGDLKNLRLTSRTLGIATEQVFWAKCKVKVTVNDETEEGMGKLEEFRSEPESAAKIQRLVIERSAQEVNESLREVLSDALHALQGLRAVRYWIASNDPAWLQDTVLQALASLPFLSTLLISANYVDAFNDLAPLPLHHLCHGHGHGKLERLSIHARFEDPNTFVSSLSTVLAHNPSISDLDLWFWCSEAPTIHFSNLFNQPFPEPLRLKTLKVWGYLVEFTKDVIPHLHSIQCIELYHPGTHPSVWDTLRTEKIHPRHIIASNPLENFLSYVESFSGLETLSIHDNYDVRALPDEDSDHLARRFYRRALRRHQASLRELNVSSMGPGPRNVRAWNVDAFDGCKELVSLHVEIYEDDIHATEDPERHIIGVLVKHALALPKLRTLRIAPVFNVREGVMIDGVTFMISGLDKIRQIIESATFAWNTSYSPALEIEIYRSSGTYVAEVLQQSELRFKRIS</sequence>
<dbReference type="Gene3D" id="3.80.10.10">
    <property type="entry name" value="Ribonuclease Inhibitor"/>
    <property type="match status" value="1"/>
</dbReference>
<proteinExistence type="predicted"/>
<dbReference type="SUPFAM" id="SSF52047">
    <property type="entry name" value="RNI-like"/>
    <property type="match status" value="1"/>
</dbReference>
<evidence type="ECO:0000313" key="1">
    <source>
        <dbReference type="EMBL" id="KAL0575003.1"/>
    </source>
</evidence>
<dbReference type="Proteomes" id="UP001465976">
    <property type="component" value="Unassembled WGS sequence"/>
</dbReference>
<protein>
    <recommendedName>
        <fullName evidence="3">F-box domain-containing protein</fullName>
    </recommendedName>
</protein>
<accession>A0ABR3FI97</accession>
<dbReference type="InterPro" id="IPR032675">
    <property type="entry name" value="LRR_dom_sf"/>
</dbReference>
<reference evidence="1 2" key="1">
    <citation type="submission" date="2024-02" db="EMBL/GenBank/DDBJ databases">
        <title>A draft genome for the cacao thread blight pathogen Marasmius crinis-equi.</title>
        <authorList>
            <person name="Cohen S.P."/>
            <person name="Baruah I.K."/>
            <person name="Amoako-Attah I."/>
            <person name="Bukari Y."/>
            <person name="Meinhardt L.W."/>
            <person name="Bailey B.A."/>
        </authorList>
    </citation>
    <scope>NUCLEOTIDE SEQUENCE [LARGE SCALE GENOMIC DNA]</scope>
    <source>
        <strain evidence="1 2">GH-76</strain>
    </source>
</reference>
<dbReference type="EMBL" id="JBAHYK010000344">
    <property type="protein sequence ID" value="KAL0575003.1"/>
    <property type="molecule type" value="Genomic_DNA"/>
</dbReference>
<name>A0ABR3FI97_9AGAR</name>